<dbReference type="SUPFAM" id="SSF52467">
    <property type="entry name" value="DHS-like NAD/FAD-binding domain"/>
    <property type="match status" value="1"/>
</dbReference>
<feature type="compositionally biased region" description="Low complexity" evidence="4">
    <location>
        <begin position="1"/>
        <end position="12"/>
    </location>
</feature>
<name>A0A4Y4D8T9_KOCVA</name>
<accession>A0A4Y4D8T9</accession>
<dbReference type="SUPFAM" id="SSF52518">
    <property type="entry name" value="Thiamin diphosphate-binding fold (THDP-binding)"/>
    <property type="match status" value="2"/>
</dbReference>
<dbReference type="InterPro" id="IPR012001">
    <property type="entry name" value="Thiamin_PyroP_enz_TPP-bd_dom"/>
</dbReference>
<proteinExistence type="inferred from homology"/>
<dbReference type="GO" id="GO:0030976">
    <property type="term" value="F:thiamine pyrophosphate binding"/>
    <property type="evidence" value="ECO:0007669"/>
    <property type="project" value="InterPro"/>
</dbReference>
<dbReference type="GO" id="GO:0050660">
    <property type="term" value="F:flavin adenine dinucleotide binding"/>
    <property type="evidence" value="ECO:0007669"/>
    <property type="project" value="TreeGrafter"/>
</dbReference>
<feature type="domain" description="Thiamine pyrophosphate enzyme central" evidence="5">
    <location>
        <begin position="213"/>
        <end position="338"/>
    </location>
</feature>
<dbReference type="Pfam" id="PF00205">
    <property type="entry name" value="TPP_enzyme_M"/>
    <property type="match status" value="1"/>
</dbReference>
<dbReference type="PANTHER" id="PTHR18968:SF167">
    <property type="entry name" value="ACETOLACTATE SYNTHASE LARGE SUBUNIT ILVB2-RELATED"/>
    <property type="match status" value="1"/>
</dbReference>
<dbReference type="RefSeq" id="WP_141270264.1">
    <property type="nucleotide sequence ID" value="NZ_BJNW01000021.1"/>
</dbReference>
<sequence length="566" mass="60306">MSSHDTVSTSARDTADDDAAPRELTAGQAAVAGLVREGVDTVFGIPGVQTYELFESLRNEPGIEVIGARHEQACAYMALGYAQSTGRPGVFSVVPGPGVLNASAGMLTSLATSTPTVCLTSEIPTEFMGRGMGHLHEMPDQQATVSSFTKWARTVTDPAEVPGAVAEAFSEATGGRPGPAVVAIPWDVLTRTAPMPPVEITPAEARGADDDAVARAVRALAGARHPMIMVGSGARNAREGILELAQMLHAPVVSLRGGRGIVRDDHPLGFSSAAGFERWADTDVLLAVGTRQELVWFRWPDTPEDLVTVNVDVDPAQQQRLEPTVGLTGDSRLVVEQLLTALQDTAPRASRHEELAAAKEKARREIAELKPHADYLGAIQDVLPRDGYFVEEVSQIGFASYFAFDVFEPRHFITCGYQGNLGYGFPTALGVQAAHRDSVVVSVTGDGGFMYGVQELATAVQHGLNVITVVFDNGAFGNVQADQVRIYGHGSATELRNPDFVSMAESFGALGLRATTPEELRSAMAEAVAAKRPTVITVPMPLSLEQSPWRFIMPASRAKAAEPERD</sequence>
<reference evidence="8 9" key="1">
    <citation type="submission" date="2019-06" db="EMBL/GenBank/DDBJ databases">
        <title>Whole genome shotgun sequence of Kocuria varians NBRC 15358.</title>
        <authorList>
            <person name="Hosoyama A."/>
            <person name="Uohara A."/>
            <person name="Ohji S."/>
            <person name="Ichikawa N."/>
        </authorList>
    </citation>
    <scope>NUCLEOTIDE SEQUENCE [LARGE SCALE GENOMIC DNA]</scope>
    <source>
        <strain evidence="8 9">NBRC 15358</strain>
    </source>
</reference>
<evidence type="ECO:0000256" key="1">
    <source>
        <dbReference type="ARBA" id="ARBA00007812"/>
    </source>
</evidence>
<feature type="region of interest" description="Disordered" evidence="4">
    <location>
        <begin position="1"/>
        <end position="22"/>
    </location>
</feature>
<evidence type="ECO:0000259" key="6">
    <source>
        <dbReference type="Pfam" id="PF02775"/>
    </source>
</evidence>
<dbReference type="Proteomes" id="UP000315730">
    <property type="component" value="Unassembled WGS sequence"/>
</dbReference>
<evidence type="ECO:0000256" key="3">
    <source>
        <dbReference type="RuleBase" id="RU362132"/>
    </source>
</evidence>
<dbReference type="InterPro" id="IPR012000">
    <property type="entry name" value="Thiamin_PyroP_enz_cen_dom"/>
</dbReference>
<comment type="similarity">
    <text evidence="1 3">Belongs to the TPP enzyme family.</text>
</comment>
<dbReference type="FunFam" id="3.40.50.970:FF:000007">
    <property type="entry name" value="Acetolactate synthase"/>
    <property type="match status" value="1"/>
</dbReference>
<evidence type="ECO:0000256" key="4">
    <source>
        <dbReference type="SAM" id="MobiDB-lite"/>
    </source>
</evidence>
<dbReference type="Pfam" id="PF02776">
    <property type="entry name" value="TPP_enzyme_N"/>
    <property type="match status" value="1"/>
</dbReference>
<keyword evidence="2 3" id="KW-0786">Thiamine pyrophosphate</keyword>
<dbReference type="GO" id="GO:0005948">
    <property type="term" value="C:acetolactate synthase complex"/>
    <property type="evidence" value="ECO:0007669"/>
    <property type="project" value="TreeGrafter"/>
</dbReference>
<dbReference type="InterPro" id="IPR029061">
    <property type="entry name" value="THDP-binding"/>
</dbReference>
<feature type="domain" description="Thiamine pyrophosphate enzyme N-terminal TPP-binding" evidence="7">
    <location>
        <begin position="25"/>
        <end position="143"/>
    </location>
</feature>
<comment type="caution">
    <text evidence="8">The sequence shown here is derived from an EMBL/GenBank/DDBJ whole genome shotgun (WGS) entry which is preliminary data.</text>
</comment>
<protein>
    <submittedName>
        <fullName evidence="8">Acetolactate synthase I/II/III large subunit</fullName>
    </submittedName>
</protein>
<dbReference type="STRING" id="1272.GCA_900014985_00889"/>
<keyword evidence="9" id="KW-1185">Reference proteome</keyword>
<dbReference type="EMBL" id="BJNW01000021">
    <property type="protein sequence ID" value="GED00024.1"/>
    <property type="molecule type" value="Genomic_DNA"/>
</dbReference>
<feature type="domain" description="Thiamine pyrophosphate enzyme TPP-binding" evidence="6">
    <location>
        <begin position="400"/>
        <end position="538"/>
    </location>
</feature>
<dbReference type="OrthoDB" id="4494979at2"/>
<dbReference type="GO" id="GO:0009097">
    <property type="term" value="P:isoleucine biosynthetic process"/>
    <property type="evidence" value="ECO:0007669"/>
    <property type="project" value="TreeGrafter"/>
</dbReference>
<evidence type="ECO:0000256" key="2">
    <source>
        <dbReference type="ARBA" id="ARBA00023052"/>
    </source>
</evidence>
<evidence type="ECO:0000313" key="8">
    <source>
        <dbReference type="EMBL" id="GED00024.1"/>
    </source>
</evidence>
<dbReference type="Gene3D" id="3.40.50.970">
    <property type="match status" value="2"/>
</dbReference>
<dbReference type="CDD" id="cd00568">
    <property type="entry name" value="TPP_enzymes"/>
    <property type="match status" value="1"/>
</dbReference>
<dbReference type="InterPro" id="IPR045229">
    <property type="entry name" value="TPP_enz"/>
</dbReference>
<dbReference type="CDD" id="cd07035">
    <property type="entry name" value="TPP_PYR_POX_like"/>
    <property type="match status" value="1"/>
</dbReference>
<dbReference type="GO" id="GO:0000287">
    <property type="term" value="F:magnesium ion binding"/>
    <property type="evidence" value="ECO:0007669"/>
    <property type="project" value="InterPro"/>
</dbReference>
<dbReference type="NCBIfam" id="NF006122">
    <property type="entry name" value="PRK08266.1"/>
    <property type="match status" value="1"/>
</dbReference>
<dbReference type="InterPro" id="IPR029035">
    <property type="entry name" value="DHS-like_NAD/FAD-binding_dom"/>
</dbReference>
<dbReference type="PANTHER" id="PTHR18968">
    <property type="entry name" value="THIAMINE PYROPHOSPHATE ENZYMES"/>
    <property type="match status" value="1"/>
</dbReference>
<dbReference type="GO" id="GO:0009099">
    <property type="term" value="P:L-valine biosynthetic process"/>
    <property type="evidence" value="ECO:0007669"/>
    <property type="project" value="TreeGrafter"/>
</dbReference>
<dbReference type="Gene3D" id="3.40.50.1220">
    <property type="entry name" value="TPP-binding domain"/>
    <property type="match status" value="1"/>
</dbReference>
<gene>
    <name evidence="8" type="primary">ilvB</name>
    <name evidence="8" type="ORF">KVA01_21780</name>
</gene>
<dbReference type="AlphaFoldDB" id="A0A4Y4D8T9"/>
<dbReference type="InterPro" id="IPR011766">
    <property type="entry name" value="TPP_enzyme_TPP-bd"/>
</dbReference>
<dbReference type="GO" id="GO:0003984">
    <property type="term" value="F:acetolactate synthase activity"/>
    <property type="evidence" value="ECO:0007669"/>
    <property type="project" value="TreeGrafter"/>
</dbReference>
<evidence type="ECO:0000259" key="5">
    <source>
        <dbReference type="Pfam" id="PF00205"/>
    </source>
</evidence>
<evidence type="ECO:0000259" key="7">
    <source>
        <dbReference type="Pfam" id="PF02776"/>
    </source>
</evidence>
<dbReference type="Pfam" id="PF02775">
    <property type="entry name" value="TPP_enzyme_C"/>
    <property type="match status" value="1"/>
</dbReference>
<evidence type="ECO:0000313" key="9">
    <source>
        <dbReference type="Proteomes" id="UP000315730"/>
    </source>
</evidence>
<organism evidence="8 9">
    <name type="scientific">Kocuria varians</name>
    <name type="common">Micrococcus varians</name>
    <dbReference type="NCBI Taxonomy" id="1272"/>
    <lineage>
        <taxon>Bacteria</taxon>
        <taxon>Bacillati</taxon>
        <taxon>Actinomycetota</taxon>
        <taxon>Actinomycetes</taxon>
        <taxon>Micrococcales</taxon>
        <taxon>Micrococcaceae</taxon>
        <taxon>Kocuria</taxon>
    </lineage>
</organism>